<evidence type="ECO:0000259" key="1">
    <source>
        <dbReference type="Pfam" id="PF25559"/>
    </source>
</evidence>
<dbReference type="Proteomes" id="UP000490980">
    <property type="component" value="Unassembled WGS sequence"/>
</dbReference>
<protein>
    <recommendedName>
        <fullName evidence="1">DUF7931 domain-containing protein</fullName>
    </recommendedName>
</protein>
<evidence type="ECO:0000313" key="2">
    <source>
        <dbReference type="EMBL" id="NII05928.1"/>
    </source>
</evidence>
<feature type="domain" description="DUF7931" evidence="1">
    <location>
        <begin position="17"/>
        <end position="162"/>
    </location>
</feature>
<dbReference type="Pfam" id="PF25559">
    <property type="entry name" value="DUF7931"/>
    <property type="match status" value="1"/>
</dbReference>
<name>A0A7X5ZHJ2_9GAMM</name>
<evidence type="ECO:0000313" key="3">
    <source>
        <dbReference type="Proteomes" id="UP000490980"/>
    </source>
</evidence>
<dbReference type="InterPro" id="IPR057691">
    <property type="entry name" value="DUF7931"/>
</dbReference>
<dbReference type="EMBL" id="JAARLZ010000003">
    <property type="protein sequence ID" value="NII05928.1"/>
    <property type="molecule type" value="Genomic_DNA"/>
</dbReference>
<comment type="caution">
    <text evidence="2">The sequence shown here is derived from an EMBL/GenBank/DDBJ whole genome shotgun (WGS) entry which is preliminary data.</text>
</comment>
<proteinExistence type="predicted"/>
<organism evidence="2 3">
    <name type="scientific">Luteibacter anthropi</name>
    <dbReference type="NCBI Taxonomy" id="564369"/>
    <lineage>
        <taxon>Bacteria</taxon>
        <taxon>Pseudomonadati</taxon>
        <taxon>Pseudomonadota</taxon>
        <taxon>Gammaproteobacteria</taxon>
        <taxon>Lysobacterales</taxon>
        <taxon>Rhodanobacteraceae</taxon>
        <taxon>Luteibacter</taxon>
    </lineage>
</organism>
<reference evidence="2 3" key="1">
    <citation type="submission" date="2020-03" db="EMBL/GenBank/DDBJ databases">
        <authorList>
            <person name="Lai Q."/>
        </authorList>
    </citation>
    <scope>NUCLEOTIDE SEQUENCE [LARGE SCALE GENOMIC DNA]</scope>
    <source>
        <strain evidence="2 3">CCUG 25036</strain>
    </source>
</reference>
<accession>A0A7X5ZHJ2</accession>
<dbReference type="RefSeq" id="WP_166947039.1">
    <property type="nucleotide sequence ID" value="NZ_JAARLZ010000003.1"/>
</dbReference>
<dbReference type="AlphaFoldDB" id="A0A7X5ZHJ2"/>
<keyword evidence="3" id="KW-1185">Reference proteome</keyword>
<sequence length="164" mass="18149">MTGQADTRLLALDRTGLEAAHVSLLAAARYRVCIYLPVVDAGLFESEAALAGLRRIATSGRHARIRLITHEANRAHREGHRLIALAQRLPTAVSIRVPSDETHLRYASAFVTDEASAYLFRSVAARFDAEGDLARPGETSRLTAYFDEVWERAEPAWEIRPLGI</sequence>
<gene>
    <name evidence="2" type="ORF">HBF25_05915</name>
</gene>